<dbReference type="Pfam" id="PF06835">
    <property type="entry name" value="LptC"/>
    <property type="match status" value="1"/>
</dbReference>
<keyword evidence="4" id="KW-1185">Reference proteome</keyword>
<dbReference type="Gene3D" id="2.60.450.10">
    <property type="entry name" value="Lipopolysaccharide (LPS) transport protein A like domain"/>
    <property type="match status" value="1"/>
</dbReference>
<dbReference type="Proteomes" id="UP001596116">
    <property type="component" value="Unassembled WGS sequence"/>
</dbReference>
<evidence type="ECO:0000313" key="3">
    <source>
        <dbReference type="EMBL" id="MFC6036295.1"/>
    </source>
</evidence>
<dbReference type="NCBIfam" id="TIGR04409">
    <property type="entry name" value="LptC_YrbK"/>
    <property type="match status" value="1"/>
</dbReference>
<accession>A0ABW1KW01</accession>
<evidence type="ECO:0000256" key="2">
    <source>
        <dbReference type="SAM" id="Phobius"/>
    </source>
</evidence>
<sequence length="259" mass="28178">MTTLVTDEKRPTEPTQLASRRRVLDSLPSGARTTGDQAAARSRMVRRLRIALPILAIVLVGALLVNTQSNKADEAFLDDFKDIDATAEELSMASPRFAGVDNKGKPFEITADVARQNTNLKDVVTLDRPHAVQGENNGSTVVSADKGVYRSDQNILELEDQVTLQHEVGSEVYVFHTPTATVAIKDEVVTSDTGVEGQGSNGRELTAERMKAYNGEGRVVLEGNVHMRIYPKDAEAKPDDNAADTGRPALKEVDIEKPQ</sequence>
<evidence type="ECO:0000256" key="1">
    <source>
        <dbReference type="SAM" id="MobiDB-lite"/>
    </source>
</evidence>
<gene>
    <name evidence="3" type="primary">lptC</name>
    <name evidence="3" type="ORF">ACFMB1_12125</name>
</gene>
<keyword evidence="2" id="KW-0472">Membrane</keyword>
<dbReference type="RefSeq" id="WP_379882477.1">
    <property type="nucleotide sequence ID" value="NZ_JBHPON010000002.1"/>
</dbReference>
<name>A0ABW1KW01_9PROT</name>
<reference evidence="3 4" key="1">
    <citation type="submission" date="2024-09" db="EMBL/GenBank/DDBJ databases">
        <authorList>
            <person name="Zhang Z.-H."/>
        </authorList>
    </citation>
    <scope>NUCLEOTIDE SEQUENCE [LARGE SCALE GENOMIC DNA]</scope>
    <source>
        <strain evidence="3 4">HHTR114</strain>
    </source>
</reference>
<feature type="compositionally biased region" description="Basic and acidic residues" evidence="1">
    <location>
        <begin position="249"/>
        <end position="259"/>
    </location>
</feature>
<comment type="caution">
    <text evidence="3">The sequence shown here is derived from an EMBL/GenBank/DDBJ whole genome shotgun (WGS) entry which is preliminary data.</text>
</comment>
<organism evidence="3 4">
    <name type="scientific">Hyphococcus aureus</name>
    <dbReference type="NCBI Taxonomy" id="2666033"/>
    <lineage>
        <taxon>Bacteria</taxon>
        <taxon>Pseudomonadati</taxon>
        <taxon>Pseudomonadota</taxon>
        <taxon>Alphaproteobacteria</taxon>
        <taxon>Parvularculales</taxon>
        <taxon>Parvularculaceae</taxon>
        <taxon>Hyphococcus</taxon>
    </lineage>
</organism>
<keyword evidence="2" id="KW-0812">Transmembrane</keyword>
<feature type="transmembrane region" description="Helical" evidence="2">
    <location>
        <begin position="48"/>
        <end position="65"/>
    </location>
</feature>
<keyword evidence="2" id="KW-1133">Transmembrane helix</keyword>
<proteinExistence type="predicted"/>
<dbReference type="InterPro" id="IPR010664">
    <property type="entry name" value="LipoPS_assembly_LptC-rel"/>
</dbReference>
<dbReference type="EMBL" id="JBHPON010000002">
    <property type="protein sequence ID" value="MFC6036295.1"/>
    <property type="molecule type" value="Genomic_DNA"/>
</dbReference>
<evidence type="ECO:0000313" key="4">
    <source>
        <dbReference type="Proteomes" id="UP001596116"/>
    </source>
</evidence>
<feature type="region of interest" description="Disordered" evidence="1">
    <location>
        <begin position="232"/>
        <end position="259"/>
    </location>
</feature>
<dbReference type="InterPro" id="IPR026265">
    <property type="entry name" value="LptC"/>
</dbReference>
<protein>
    <submittedName>
        <fullName evidence="3">LPS export ABC transporter periplasmic protein LptC</fullName>
    </submittedName>
</protein>